<dbReference type="Gene3D" id="2.70.160.11">
    <property type="entry name" value="Hnrnp arginine n-methyltransferase1"/>
    <property type="match status" value="1"/>
</dbReference>
<dbReference type="EMBL" id="CAJGYM010000020">
    <property type="protein sequence ID" value="CAD6191223.1"/>
    <property type="molecule type" value="Genomic_DNA"/>
</dbReference>
<dbReference type="GO" id="GO:0016274">
    <property type="term" value="F:protein-arginine N-methyltransferase activity"/>
    <property type="evidence" value="ECO:0007669"/>
    <property type="project" value="InterPro"/>
</dbReference>
<protein>
    <recommendedName>
        <fullName evidence="5">Methyltransferase domain-containing protein</fullName>
    </recommendedName>
</protein>
<organism evidence="3 4">
    <name type="scientific">Caenorhabditis auriculariae</name>
    <dbReference type="NCBI Taxonomy" id="2777116"/>
    <lineage>
        <taxon>Eukaryota</taxon>
        <taxon>Metazoa</taxon>
        <taxon>Ecdysozoa</taxon>
        <taxon>Nematoda</taxon>
        <taxon>Chromadorea</taxon>
        <taxon>Rhabditida</taxon>
        <taxon>Rhabditina</taxon>
        <taxon>Rhabditomorpha</taxon>
        <taxon>Rhabditoidea</taxon>
        <taxon>Rhabditidae</taxon>
        <taxon>Peloderinae</taxon>
        <taxon>Caenorhabditis</taxon>
    </lineage>
</organism>
<dbReference type="Proteomes" id="UP000835052">
    <property type="component" value="Unassembled WGS sequence"/>
</dbReference>
<name>A0A8S1H724_9PELO</name>
<dbReference type="PROSITE" id="PS51678">
    <property type="entry name" value="SAM_MT_PRMT"/>
    <property type="match status" value="1"/>
</dbReference>
<evidence type="ECO:0000313" key="4">
    <source>
        <dbReference type="Proteomes" id="UP000835052"/>
    </source>
</evidence>
<dbReference type="Pfam" id="PF06325">
    <property type="entry name" value="PrmA"/>
    <property type="match status" value="1"/>
</dbReference>
<dbReference type="CDD" id="cd02440">
    <property type="entry name" value="AdoMet_MTases"/>
    <property type="match status" value="1"/>
</dbReference>
<dbReference type="GO" id="GO:0005634">
    <property type="term" value="C:nucleus"/>
    <property type="evidence" value="ECO:0007669"/>
    <property type="project" value="TreeGrafter"/>
</dbReference>
<dbReference type="OrthoDB" id="5980806at2759"/>
<evidence type="ECO:0008006" key="5">
    <source>
        <dbReference type="Google" id="ProtNLM"/>
    </source>
</evidence>
<keyword evidence="2" id="KW-0489">Methyltransferase</keyword>
<keyword evidence="2" id="KW-0808">Transferase</keyword>
<keyword evidence="1 2" id="KW-0949">S-adenosyl-L-methionine</keyword>
<dbReference type="PANTHER" id="PTHR11006:SF60">
    <property type="entry name" value="PROTEIN ARGININE N-METHYLTRANSFERASE 9"/>
    <property type="match status" value="1"/>
</dbReference>
<sequence>MAGRENCVFSLVTARQAASAEDYETALPNYLGSLYQLPLAERTQYLDEFCDVFYKWLLAENEDMSRALNLLPNLRQLFPNTCRVLFIVNKHLYDNSRNEMHLFECLKLCREILHIATSAEERTVARIMQANLRSGAFDQWHIRMINDEDRNRKFEQALKLRIKNEEDVVYDIGTGSGLLSVYAARCSKNVRAIEENVALLDIAKKVFTRNAVADRVSLLFGNSNDLYLDEKADVICAEILDCCVFGEHVVRSFISAHERLAKPSTVFIPSKATVYLRVLECEEEYKNFSKDFEGRRYISKFCGLSEEDGDYWCHTVSDLPNPRYLSPSVPFIDVDFQSLSALRSLSNVEKHFPMPIVASGTAHFLVVHFRSELAPGVELDSSELGSCWDQGIYPFAFAVPVEQGGDLPVVANLLDGHLLNVYPEETVFRDMMQEIAPRIRLVDNLLRMENRQTCEWLLEQLRDEPLDKVRNCTKFRLLDIWLEPFMNQEEERRNGELKHYTTMLAWPGAYDGSLDDGVIRQIFETDFNTVQRIFPEAVTIRGCLFSSKSLAALSRPDPSKHGDVDLSPISTYSLFEYRELDLARSDIFFCSDEFDLITMIFSRENIASKIYELIYKQLDVKPTSNGGIDGVLYWFSSTGYDNKKDLCASFLFSQPFMVSTDDTIRLTLDLHKGNMLITGEKL</sequence>
<keyword evidence="4" id="KW-1185">Reference proteome</keyword>
<dbReference type="Gene3D" id="3.40.50.150">
    <property type="entry name" value="Vaccinia Virus protein VP39"/>
    <property type="match status" value="1"/>
</dbReference>
<dbReference type="AlphaFoldDB" id="A0A8S1H724"/>
<dbReference type="GO" id="GO:0042054">
    <property type="term" value="F:histone methyltransferase activity"/>
    <property type="evidence" value="ECO:0007669"/>
    <property type="project" value="TreeGrafter"/>
</dbReference>
<dbReference type="GO" id="GO:0032259">
    <property type="term" value="P:methylation"/>
    <property type="evidence" value="ECO:0007669"/>
    <property type="project" value="UniProtKB-KW"/>
</dbReference>
<dbReference type="InterPro" id="IPR029063">
    <property type="entry name" value="SAM-dependent_MTases_sf"/>
</dbReference>
<accession>A0A8S1H724</accession>
<evidence type="ECO:0000256" key="2">
    <source>
        <dbReference type="PROSITE-ProRule" id="PRU01015"/>
    </source>
</evidence>
<reference evidence="3" key="1">
    <citation type="submission" date="2020-10" db="EMBL/GenBank/DDBJ databases">
        <authorList>
            <person name="Kikuchi T."/>
        </authorList>
    </citation>
    <scope>NUCLEOTIDE SEQUENCE</scope>
    <source>
        <strain evidence="3">NKZ352</strain>
    </source>
</reference>
<proteinExistence type="predicted"/>
<dbReference type="SUPFAM" id="SSF53335">
    <property type="entry name" value="S-adenosyl-L-methionine-dependent methyltransferases"/>
    <property type="match status" value="1"/>
</dbReference>
<dbReference type="InterPro" id="IPR025799">
    <property type="entry name" value="Arg_MeTrfase"/>
</dbReference>
<gene>
    <name evidence="3" type="ORF">CAUJ_LOCUS7142</name>
</gene>
<dbReference type="PANTHER" id="PTHR11006">
    <property type="entry name" value="PROTEIN ARGININE N-METHYLTRANSFERASE"/>
    <property type="match status" value="1"/>
</dbReference>
<evidence type="ECO:0000256" key="1">
    <source>
        <dbReference type="ARBA" id="ARBA00022691"/>
    </source>
</evidence>
<evidence type="ECO:0000313" key="3">
    <source>
        <dbReference type="EMBL" id="CAD6191223.1"/>
    </source>
</evidence>
<comment type="caution">
    <text evidence="3">The sequence shown here is derived from an EMBL/GenBank/DDBJ whole genome shotgun (WGS) entry which is preliminary data.</text>
</comment>